<dbReference type="OrthoDB" id="284357at2759"/>
<accession>A0A0L0S3V7</accession>
<evidence type="ECO:0000256" key="4">
    <source>
        <dbReference type="ARBA" id="ARBA00022692"/>
    </source>
</evidence>
<reference evidence="10 11" key="1">
    <citation type="submission" date="2009-11" db="EMBL/GenBank/DDBJ databases">
        <title>Annotation of Allomyces macrogynus ATCC 38327.</title>
        <authorList>
            <consortium name="The Broad Institute Genome Sequencing Platform"/>
            <person name="Russ C."/>
            <person name="Cuomo C."/>
            <person name="Burger G."/>
            <person name="Gray M.W."/>
            <person name="Holland P.W.H."/>
            <person name="King N."/>
            <person name="Lang F.B.F."/>
            <person name="Roger A.J."/>
            <person name="Ruiz-Trillo I."/>
            <person name="Young S.K."/>
            <person name="Zeng Q."/>
            <person name="Gargeya S."/>
            <person name="Fitzgerald M."/>
            <person name="Haas B."/>
            <person name="Abouelleil A."/>
            <person name="Alvarado L."/>
            <person name="Arachchi H.M."/>
            <person name="Berlin A."/>
            <person name="Chapman S.B."/>
            <person name="Gearin G."/>
            <person name="Goldberg J."/>
            <person name="Griggs A."/>
            <person name="Gujja S."/>
            <person name="Hansen M."/>
            <person name="Heiman D."/>
            <person name="Howarth C."/>
            <person name="Larimer J."/>
            <person name="Lui A."/>
            <person name="MacDonald P.J.P."/>
            <person name="McCowen C."/>
            <person name="Montmayeur A."/>
            <person name="Murphy C."/>
            <person name="Neiman D."/>
            <person name="Pearson M."/>
            <person name="Priest M."/>
            <person name="Roberts A."/>
            <person name="Saif S."/>
            <person name="Shea T."/>
            <person name="Sisk P."/>
            <person name="Stolte C."/>
            <person name="Sykes S."/>
            <person name="Wortman J."/>
            <person name="Nusbaum C."/>
            <person name="Birren B."/>
        </authorList>
    </citation>
    <scope>NUCLEOTIDE SEQUENCE [LARGE SCALE GENOMIC DNA]</scope>
    <source>
        <strain evidence="10 11">ATCC 38327</strain>
    </source>
</reference>
<keyword evidence="5" id="KW-1000">Mitochondrion outer membrane</keyword>
<keyword evidence="9" id="KW-0472">Membrane</keyword>
<dbReference type="InterPro" id="IPR012621">
    <property type="entry name" value="Tom7"/>
</dbReference>
<keyword evidence="11" id="KW-1185">Reference proteome</keyword>
<dbReference type="Proteomes" id="UP000054350">
    <property type="component" value="Unassembled WGS sequence"/>
</dbReference>
<dbReference type="GO" id="GO:0030150">
    <property type="term" value="P:protein import into mitochondrial matrix"/>
    <property type="evidence" value="ECO:0007669"/>
    <property type="project" value="InterPro"/>
</dbReference>
<dbReference type="EMBL" id="GG745331">
    <property type="protein sequence ID" value="KNE57086.1"/>
    <property type="molecule type" value="Genomic_DNA"/>
</dbReference>
<keyword evidence="6" id="KW-0653">Protein transport</keyword>
<evidence type="ECO:0000256" key="1">
    <source>
        <dbReference type="ARBA" id="ARBA00004572"/>
    </source>
</evidence>
<evidence type="ECO:0000256" key="2">
    <source>
        <dbReference type="ARBA" id="ARBA00010917"/>
    </source>
</evidence>
<proteinExistence type="inferred from homology"/>
<evidence type="ECO:0000256" key="9">
    <source>
        <dbReference type="ARBA" id="ARBA00023136"/>
    </source>
</evidence>
<keyword evidence="7" id="KW-1133">Transmembrane helix</keyword>
<dbReference type="VEuPathDB" id="FungiDB:AMAG_18001"/>
<name>A0A0L0S3V7_ALLM3</name>
<sequence>MFSEENKERFLRVTDFVKKVVHVMYLPTILYIGFTRSNPQPSFARLISPFA</sequence>
<evidence type="ECO:0000256" key="5">
    <source>
        <dbReference type="ARBA" id="ARBA00022787"/>
    </source>
</evidence>
<comment type="similarity">
    <text evidence="2">Belongs to the Tom7 family.</text>
</comment>
<reference evidence="11" key="2">
    <citation type="submission" date="2009-11" db="EMBL/GenBank/DDBJ databases">
        <title>The Genome Sequence of Allomyces macrogynus strain ATCC 38327.</title>
        <authorList>
            <consortium name="The Broad Institute Genome Sequencing Platform"/>
            <person name="Russ C."/>
            <person name="Cuomo C."/>
            <person name="Shea T."/>
            <person name="Young S.K."/>
            <person name="Zeng Q."/>
            <person name="Koehrsen M."/>
            <person name="Haas B."/>
            <person name="Borodovsky M."/>
            <person name="Guigo R."/>
            <person name="Alvarado L."/>
            <person name="Berlin A."/>
            <person name="Borenstein D."/>
            <person name="Chen Z."/>
            <person name="Engels R."/>
            <person name="Freedman E."/>
            <person name="Gellesch M."/>
            <person name="Goldberg J."/>
            <person name="Griggs A."/>
            <person name="Gujja S."/>
            <person name="Heiman D."/>
            <person name="Hepburn T."/>
            <person name="Howarth C."/>
            <person name="Jen D."/>
            <person name="Larson L."/>
            <person name="Lewis B."/>
            <person name="Mehta T."/>
            <person name="Park D."/>
            <person name="Pearson M."/>
            <person name="Roberts A."/>
            <person name="Saif S."/>
            <person name="Shenoy N."/>
            <person name="Sisk P."/>
            <person name="Stolte C."/>
            <person name="Sykes S."/>
            <person name="Walk T."/>
            <person name="White J."/>
            <person name="Yandava C."/>
            <person name="Burger G."/>
            <person name="Gray M.W."/>
            <person name="Holland P.W.H."/>
            <person name="King N."/>
            <person name="Lang F.B.F."/>
            <person name="Roger A.J."/>
            <person name="Ruiz-Trillo I."/>
            <person name="Lander E."/>
            <person name="Nusbaum C."/>
        </authorList>
    </citation>
    <scope>NUCLEOTIDE SEQUENCE [LARGE SCALE GENOMIC DNA]</scope>
    <source>
        <strain evidence="11">ATCC 38327</strain>
    </source>
</reference>
<dbReference type="AlphaFoldDB" id="A0A0L0S3V7"/>
<keyword evidence="3" id="KW-0813">Transport</keyword>
<evidence type="ECO:0008006" key="12">
    <source>
        <dbReference type="Google" id="ProtNLM"/>
    </source>
</evidence>
<evidence type="ECO:0000256" key="8">
    <source>
        <dbReference type="ARBA" id="ARBA00023128"/>
    </source>
</evidence>
<evidence type="ECO:0000313" key="11">
    <source>
        <dbReference type="Proteomes" id="UP000054350"/>
    </source>
</evidence>
<comment type="subcellular location">
    <subcellularLocation>
        <location evidence="1">Mitochondrion outer membrane</location>
        <topology evidence="1">Single-pass membrane protein</topology>
    </subcellularLocation>
</comment>
<keyword evidence="4" id="KW-0812">Transmembrane</keyword>
<evidence type="ECO:0000256" key="6">
    <source>
        <dbReference type="ARBA" id="ARBA00022927"/>
    </source>
</evidence>
<dbReference type="STRING" id="578462.A0A0L0S3V7"/>
<dbReference type="GO" id="GO:0005742">
    <property type="term" value="C:mitochondrial outer membrane translocase complex"/>
    <property type="evidence" value="ECO:0007669"/>
    <property type="project" value="InterPro"/>
</dbReference>
<evidence type="ECO:0000256" key="7">
    <source>
        <dbReference type="ARBA" id="ARBA00022989"/>
    </source>
</evidence>
<dbReference type="Pfam" id="PF08038">
    <property type="entry name" value="Tom7"/>
    <property type="match status" value="1"/>
</dbReference>
<dbReference type="eggNOG" id="KOG4449">
    <property type="taxonomic scope" value="Eukaryota"/>
</dbReference>
<keyword evidence="8" id="KW-0496">Mitochondrion</keyword>
<evidence type="ECO:0000313" key="10">
    <source>
        <dbReference type="EMBL" id="KNE57086.1"/>
    </source>
</evidence>
<organism evidence="10 11">
    <name type="scientific">Allomyces macrogynus (strain ATCC 38327)</name>
    <name type="common">Allomyces javanicus var. macrogynus</name>
    <dbReference type="NCBI Taxonomy" id="578462"/>
    <lineage>
        <taxon>Eukaryota</taxon>
        <taxon>Fungi</taxon>
        <taxon>Fungi incertae sedis</taxon>
        <taxon>Blastocladiomycota</taxon>
        <taxon>Blastocladiomycetes</taxon>
        <taxon>Blastocladiales</taxon>
        <taxon>Blastocladiaceae</taxon>
        <taxon>Allomyces</taxon>
    </lineage>
</organism>
<gene>
    <name evidence="10" type="ORF">AMAG_18001</name>
</gene>
<evidence type="ECO:0000256" key="3">
    <source>
        <dbReference type="ARBA" id="ARBA00022448"/>
    </source>
</evidence>
<protein>
    <recommendedName>
        <fullName evidence="12">Tom7-domain-containing protein</fullName>
    </recommendedName>
</protein>